<reference evidence="2" key="3">
    <citation type="submission" date="2010-09" db="EMBL/GenBank/DDBJ databases">
        <title>Annotation of Gaeumannomyces graminis var. tritici R3-111a-1.</title>
        <authorList>
            <consortium name="The Broad Institute Genome Sequencing Platform"/>
            <person name="Ma L.-J."/>
            <person name="Dead R."/>
            <person name="Young S.K."/>
            <person name="Zeng Q."/>
            <person name="Gargeya S."/>
            <person name="Fitzgerald M."/>
            <person name="Haas B."/>
            <person name="Abouelleil A."/>
            <person name="Alvarado L."/>
            <person name="Arachchi H.M."/>
            <person name="Berlin A."/>
            <person name="Brown A."/>
            <person name="Chapman S.B."/>
            <person name="Chen Z."/>
            <person name="Dunbar C."/>
            <person name="Freedman E."/>
            <person name="Gearin G."/>
            <person name="Gellesch M."/>
            <person name="Goldberg J."/>
            <person name="Griggs A."/>
            <person name="Gujja S."/>
            <person name="Heiman D."/>
            <person name="Howarth C."/>
            <person name="Larson L."/>
            <person name="Lui A."/>
            <person name="MacDonald P.J.P."/>
            <person name="Mehta T."/>
            <person name="Montmayeur A."/>
            <person name="Murphy C."/>
            <person name="Neiman D."/>
            <person name="Pearson M."/>
            <person name="Priest M."/>
            <person name="Roberts A."/>
            <person name="Saif S."/>
            <person name="Shea T."/>
            <person name="Shenoy N."/>
            <person name="Sisk P."/>
            <person name="Stolte C."/>
            <person name="Sykes S."/>
            <person name="Yandava C."/>
            <person name="Wortman J."/>
            <person name="Nusbaum C."/>
            <person name="Birren B."/>
        </authorList>
    </citation>
    <scope>NUCLEOTIDE SEQUENCE</scope>
    <source>
        <strain evidence="2">R3-111a-1</strain>
    </source>
</reference>
<evidence type="ECO:0000256" key="1">
    <source>
        <dbReference type="SAM" id="MobiDB-lite"/>
    </source>
</evidence>
<dbReference type="Proteomes" id="UP000006039">
    <property type="component" value="Unassembled WGS sequence"/>
</dbReference>
<reference evidence="4" key="1">
    <citation type="submission" date="2010-07" db="EMBL/GenBank/DDBJ databases">
        <title>The genome sequence of Gaeumannomyces graminis var. tritici strain R3-111a-1.</title>
        <authorList>
            <consortium name="The Broad Institute Genome Sequencing Platform"/>
            <person name="Ma L.-J."/>
            <person name="Dead R."/>
            <person name="Young S."/>
            <person name="Zeng Q."/>
            <person name="Koehrsen M."/>
            <person name="Alvarado L."/>
            <person name="Berlin A."/>
            <person name="Chapman S.B."/>
            <person name="Chen Z."/>
            <person name="Freedman E."/>
            <person name="Gellesch M."/>
            <person name="Goldberg J."/>
            <person name="Griggs A."/>
            <person name="Gujja S."/>
            <person name="Heilman E.R."/>
            <person name="Heiman D."/>
            <person name="Hepburn T."/>
            <person name="Howarth C."/>
            <person name="Jen D."/>
            <person name="Larson L."/>
            <person name="Mehta T."/>
            <person name="Neiman D."/>
            <person name="Pearson M."/>
            <person name="Roberts A."/>
            <person name="Saif S."/>
            <person name="Shea T."/>
            <person name="Shenoy N."/>
            <person name="Sisk P."/>
            <person name="Stolte C."/>
            <person name="Sykes S."/>
            <person name="Walk T."/>
            <person name="White J."/>
            <person name="Yandava C."/>
            <person name="Haas B."/>
            <person name="Nusbaum C."/>
            <person name="Birren B."/>
        </authorList>
    </citation>
    <scope>NUCLEOTIDE SEQUENCE [LARGE SCALE GENOMIC DNA]</scope>
    <source>
        <strain evidence="4">R3-111a-1</strain>
    </source>
</reference>
<dbReference type="STRING" id="644352.J3PB75"/>
<protein>
    <submittedName>
        <fullName evidence="2 3">Uncharacterized protein</fullName>
    </submittedName>
</protein>
<gene>
    <name evidence="3" type="primary">20351206</name>
    <name evidence="2" type="ORF">GGTG_10748</name>
</gene>
<dbReference type="HOGENOM" id="CLU_589302_0_0_1"/>
<name>J3PB75_GAET3</name>
<feature type="region of interest" description="Disordered" evidence="1">
    <location>
        <begin position="358"/>
        <end position="383"/>
    </location>
</feature>
<feature type="compositionally biased region" description="Basic and acidic residues" evidence="1">
    <location>
        <begin position="178"/>
        <end position="193"/>
    </location>
</feature>
<dbReference type="eggNOG" id="ENOG502SZNV">
    <property type="taxonomic scope" value="Eukaryota"/>
</dbReference>
<reference evidence="2" key="2">
    <citation type="submission" date="2010-07" db="EMBL/GenBank/DDBJ databases">
        <authorList>
            <consortium name="The Broad Institute Genome Sequencing Platform"/>
            <consortium name="Broad Institute Genome Sequencing Center for Infectious Disease"/>
            <person name="Ma L.-J."/>
            <person name="Dead R."/>
            <person name="Young S."/>
            <person name="Zeng Q."/>
            <person name="Koehrsen M."/>
            <person name="Alvarado L."/>
            <person name="Berlin A."/>
            <person name="Chapman S.B."/>
            <person name="Chen Z."/>
            <person name="Freedman E."/>
            <person name="Gellesch M."/>
            <person name="Goldberg J."/>
            <person name="Griggs A."/>
            <person name="Gujja S."/>
            <person name="Heilman E.R."/>
            <person name="Heiman D."/>
            <person name="Hepburn T."/>
            <person name="Howarth C."/>
            <person name="Jen D."/>
            <person name="Larson L."/>
            <person name="Mehta T."/>
            <person name="Neiman D."/>
            <person name="Pearson M."/>
            <person name="Roberts A."/>
            <person name="Saif S."/>
            <person name="Shea T."/>
            <person name="Shenoy N."/>
            <person name="Sisk P."/>
            <person name="Stolte C."/>
            <person name="Sykes S."/>
            <person name="Walk T."/>
            <person name="White J."/>
            <person name="Yandava C."/>
            <person name="Haas B."/>
            <person name="Nusbaum C."/>
            <person name="Birren B."/>
        </authorList>
    </citation>
    <scope>NUCLEOTIDE SEQUENCE</scope>
    <source>
        <strain evidence="2">R3-111a-1</strain>
    </source>
</reference>
<dbReference type="EMBL" id="GL385400">
    <property type="protein sequence ID" value="EJT71491.1"/>
    <property type="molecule type" value="Genomic_DNA"/>
</dbReference>
<feature type="region of interest" description="Disordered" evidence="1">
    <location>
        <begin position="161"/>
        <end position="203"/>
    </location>
</feature>
<proteinExistence type="predicted"/>
<evidence type="ECO:0000313" key="3">
    <source>
        <dbReference type="EnsemblFungi" id="EJT71491"/>
    </source>
</evidence>
<dbReference type="EnsemblFungi" id="EJT71491">
    <property type="protein sequence ID" value="EJT71491"/>
    <property type="gene ID" value="GGTG_10748"/>
</dbReference>
<evidence type="ECO:0000313" key="2">
    <source>
        <dbReference type="EMBL" id="EJT71491.1"/>
    </source>
</evidence>
<feature type="compositionally biased region" description="Basic and acidic residues" evidence="1">
    <location>
        <begin position="361"/>
        <end position="374"/>
    </location>
</feature>
<reference evidence="3" key="4">
    <citation type="journal article" date="2015" name="G3 (Bethesda)">
        <title>Genome sequences of three phytopathogenic species of the Magnaporthaceae family of fungi.</title>
        <authorList>
            <person name="Okagaki L.H."/>
            <person name="Nunes C.C."/>
            <person name="Sailsbery J."/>
            <person name="Clay B."/>
            <person name="Brown D."/>
            <person name="John T."/>
            <person name="Oh Y."/>
            <person name="Young N."/>
            <person name="Fitzgerald M."/>
            <person name="Haas B.J."/>
            <person name="Zeng Q."/>
            <person name="Young S."/>
            <person name="Adiconis X."/>
            <person name="Fan L."/>
            <person name="Levin J.Z."/>
            <person name="Mitchell T.K."/>
            <person name="Okubara P.A."/>
            <person name="Farman M.L."/>
            <person name="Kohn L.M."/>
            <person name="Birren B."/>
            <person name="Ma L.-J."/>
            <person name="Dean R.A."/>
        </authorList>
    </citation>
    <scope>NUCLEOTIDE SEQUENCE</scope>
    <source>
        <strain evidence="3">R3-111a-1</strain>
    </source>
</reference>
<sequence>MREAHVRMCPIELGLRDLPGKLRLESSLTLALPDSWDQEATADNLAVAAIAGNLWVERASPCRLGVEVAMSGGALAEEARSEGRIVEAIRRCSAWDLLGIQLSRSQRPPQDADGDSQAPGALFYIKHKSKASGHLPCNYAARAQLRQLECRFSFDFAVPETPKPRRTVPAPPPRPKKRPSDARITRSMTREMEEGGVGDGLPPRQPELPIAVIERSVRILTRASLYTLLGIKKRTPRAIMLRPFQSSTLLSIAPAVWNMGYLQSIIEHAPSLQRISSVLGRLATSAQSPSLAHRIEQLGEPNWQGKGQDGGPDLRLVTSPDTSGPATDITDHIGQKLWPILQSSISFTKLPRSRAFSDTITPEHEDASPRRFDEGNISEASVDDYQERRVGVDGHEIYHDWRDGEEPSQNDGIDEYEPHRCPGGSIDDDSSMWEPGGYPYYHEQSPERFSVSCSPIFQLSVRLC</sequence>
<reference evidence="3" key="5">
    <citation type="submission" date="2018-04" db="UniProtKB">
        <authorList>
            <consortium name="EnsemblFungi"/>
        </authorList>
    </citation>
    <scope>IDENTIFICATION</scope>
    <source>
        <strain evidence="3">R3-111a-1</strain>
    </source>
</reference>
<organism evidence="2">
    <name type="scientific">Gaeumannomyces tritici (strain R3-111a-1)</name>
    <name type="common">Wheat and barley take-all root rot fungus</name>
    <name type="synonym">Gaeumannomyces graminis var. tritici</name>
    <dbReference type="NCBI Taxonomy" id="644352"/>
    <lineage>
        <taxon>Eukaryota</taxon>
        <taxon>Fungi</taxon>
        <taxon>Dikarya</taxon>
        <taxon>Ascomycota</taxon>
        <taxon>Pezizomycotina</taxon>
        <taxon>Sordariomycetes</taxon>
        <taxon>Sordariomycetidae</taxon>
        <taxon>Magnaporthales</taxon>
        <taxon>Magnaporthaceae</taxon>
        <taxon>Gaeumannomyces</taxon>
    </lineage>
</organism>
<feature type="region of interest" description="Disordered" evidence="1">
    <location>
        <begin position="400"/>
        <end position="427"/>
    </location>
</feature>
<dbReference type="VEuPathDB" id="FungiDB:GGTG_10748"/>
<dbReference type="RefSeq" id="XP_009226888.1">
    <property type="nucleotide sequence ID" value="XM_009228624.1"/>
</dbReference>
<evidence type="ECO:0000313" key="4">
    <source>
        <dbReference type="Proteomes" id="UP000006039"/>
    </source>
</evidence>
<accession>J3PB75</accession>
<dbReference type="OrthoDB" id="4898608at2759"/>
<dbReference type="GeneID" id="20351206"/>
<feature type="compositionally biased region" description="Acidic residues" evidence="1">
    <location>
        <begin position="406"/>
        <end position="415"/>
    </location>
</feature>
<keyword evidence="4" id="KW-1185">Reference proteome</keyword>
<dbReference type="AlphaFoldDB" id="J3PB75"/>